<keyword evidence="1" id="KW-0812">Transmembrane</keyword>
<evidence type="ECO:0000256" key="1">
    <source>
        <dbReference type="SAM" id="Phobius"/>
    </source>
</evidence>
<feature type="transmembrane region" description="Helical" evidence="1">
    <location>
        <begin position="183"/>
        <end position="201"/>
    </location>
</feature>
<keyword evidence="1" id="KW-1133">Transmembrane helix</keyword>
<protein>
    <submittedName>
        <fullName evidence="2">Uncharacterized protein</fullName>
    </submittedName>
</protein>
<organism evidence="2">
    <name type="scientific">Cacopsylla melanoneura</name>
    <dbReference type="NCBI Taxonomy" id="428564"/>
    <lineage>
        <taxon>Eukaryota</taxon>
        <taxon>Metazoa</taxon>
        <taxon>Ecdysozoa</taxon>
        <taxon>Arthropoda</taxon>
        <taxon>Hexapoda</taxon>
        <taxon>Insecta</taxon>
        <taxon>Pterygota</taxon>
        <taxon>Neoptera</taxon>
        <taxon>Paraneoptera</taxon>
        <taxon>Hemiptera</taxon>
        <taxon>Sternorrhyncha</taxon>
        <taxon>Psylloidea</taxon>
        <taxon>Psyllidae</taxon>
        <taxon>Psyllinae</taxon>
        <taxon>Cacopsylla</taxon>
    </lineage>
</organism>
<keyword evidence="1" id="KW-0472">Membrane</keyword>
<dbReference type="AlphaFoldDB" id="A0A8D8VSY4"/>
<sequence length="230" mass="27013">MGPKTLRKDTEVFLLGHYESQIVGIKLPSNKQVLSVLFYNLREIKLSNAKSISLAIRETLVFWEKARIPTRGQDKCEQKLKSLHNEWRELQKSKTKKSEVARKKEEKFVNELENLFDISHANAMEMITIEQDKLFLTNQRQPGRVGCFGSVDMQAKRLEDKHVKKMEAVNQRKRKAQEDVSSICKYILFLLCFCFCFILTSCYHCHNSVIKVCYLEFYYYIDRTNACSMM</sequence>
<accession>A0A8D8VSY4</accession>
<name>A0A8D8VSY4_9HEMI</name>
<reference evidence="2" key="1">
    <citation type="submission" date="2021-05" db="EMBL/GenBank/DDBJ databases">
        <authorList>
            <person name="Alioto T."/>
            <person name="Alioto T."/>
            <person name="Gomez Garrido J."/>
        </authorList>
    </citation>
    <scope>NUCLEOTIDE SEQUENCE</scope>
</reference>
<dbReference type="EMBL" id="HBUF01080020">
    <property type="protein sequence ID" value="CAG6632524.1"/>
    <property type="molecule type" value="Transcribed_RNA"/>
</dbReference>
<evidence type="ECO:0000313" key="2">
    <source>
        <dbReference type="EMBL" id="CAG6632524.1"/>
    </source>
</evidence>
<proteinExistence type="predicted"/>